<evidence type="ECO:0000313" key="2">
    <source>
        <dbReference type="Proteomes" id="UP001228581"/>
    </source>
</evidence>
<dbReference type="Proteomes" id="UP001228581">
    <property type="component" value="Unassembled WGS sequence"/>
</dbReference>
<name>A0ABT7CLE3_9BACT</name>
<comment type="caution">
    <text evidence="1">The sequence shown here is derived from an EMBL/GenBank/DDBJ whole genome shotgun (WGS) entry which is preliminary data.</text>
</comment>
<sequence>MIWCIELFIRVNKGIGYMNKNEMEIRPEEHTNWDAITQLTQAADDLVGDMRGRTGGNWLHKLLFELLL</sequence>
<dbReference type="RefSeq" id="WP_313997837.1">
    <property type="nucleotide sequence ID" value="NZ_JASJOR010000005.1"/>
</dbReference>
<evidence type="ECO:0000313" key="1">
    <source>
        <dbReference type="EMBL" id="MDJ1494569.1"/>
    </source>
</evidence>
<dbReference type="EMBL" id="JASJOT010000010">
    <property type="protein sequence ID" value="MDJ1494569.1"/>
    <property type="molecule type" value="Genomic_DNA"/>
</dbReference>
<gene>
    <name evidence="1" type="ORF">QNI19_16610</name>
</gene>
<reference evidence="1 2" key="1">
    <citation type="submission" date="2023-05" db="EMBL/GenBank/DDBJ databases">
        <authorList>
            <person name="Zhang X."/>
        </authorList>
    </citation>
    <scope>NUCLEOTIDE SEQUENCE [LARGE SCALE GENOMIC DNA]</scope>
    <source>
        <strain evidence="1 2">DM2B3-1</strain>
    </source>
</reference>
<protein>
    <submittedName>
        <fullName evidence="1">Uncharacterized protein</fullName>
    </submittedName>
</protein>
<keyword evidence="2" id="KW-1185">Reference proteome</keyword>
<accession>A0ABT7CLE3</accession>
<proteinExistence type="predicted"/>
<organism evidence="1 2">
    <name type="scientific">Xanthocytophaga flava</name>
    <dbReference type="NCBI Taxonomy" id="3048013"/>
    <lineage>
        <taxon>Bacteria</taxon>
        <taxon>Pseudomonadati</taxon>
        <taxon>Bacteroidota</taxon>
        <taxon>Cytophagia</taxon>
        <taxon>Cytophagales</taxon>
        <taxon>Rhodocytophagaceae</taxon>
        <taxon>Xanthocytophaga</taxon>
    </lineage>
</organism>